<dbReference type="Pfam" id="PF06985">
    <property type="entry name" value="HET"/>
    <property type="match status" value="1"/>
</dbReference>
<proteinExistence type="predicted"/>
<dbReference type="VEuPathDB" id="FungiDB:F4678DRAFT_466994"/>
<organism evidence="2 3">
    <name type="scientific">Xylaria arbuscula</name>
    <dbReference type="NCBI Taxonomy" id="114810"/>
    <lineage>
        <taxon>Eukaryota</taxon>
        <taxon>Fungi</taxon>
        <taxon>Dikarya</taxon>
        <taxon>Ascomycota</taxon>
        <taxon>Pezizomycotina</taxon>
        <taxon>Sordariomycetes</taxon>
        <taxon>Xylariomycetidae</taxon>
        <taxon>Xylariales</taxon>
        <taxon>Xylariaceae</taxon>
        <taxon>Xylaria</taxon>
    </lineage>
</organism>
<dbReference type="AlphaFoldDB" id="A0A9W8N8B6"/>
<accession>A0A9W8N8B6</accession>
<protein>
    <recommendedName>
        <fullName evidence="1">Heterokaryon incompatibility domain-containing protein</fullName>
    </recommendedName>
</protein>
<dbReference type="InterPro" id="IPR010730">
    <property type="entry name" value="HET"/>
</dbReference>
<name>A0A9W8N8B6_9PEZI</name>
<gene>
    <name evidence="2" type="ORF">NPX13_g8634</name>
</gene>
<keyword evidence="3" id="KW-1185">Reference proteome</keyword>
<dbReference type="EMBL" id="JANPWZ010001931">
    <property type="protein sequence ID" value="KAJ3562254.1"/>
    <property type="molecule type" value="Genomic_DNA"/>
</dbReference>
<reference evidence="2" key="1">
    <citation type="submission" date="2022-07" db="EMBL/GenBank/DDBJ databases">
        <title>Genome Sequence of Xylaria arbuscula.</title>
        <authorList>
            <person name="Buettner E."/>
        </authorList>
    </citation>
    <scope>NUCLEOTIDE SEQUENCE</scope>
    <source>
        <strain evidence="2">VT107</strain>
    </source>
</reference>
<evidence type="ECO:0000313" key="2">
    <source>
        <dbReference type="EMBL" id="KAJ3562254.1"/>
    </source>
</evidence>
<sequence length="467" mass="52297">MTLRADTKDVFYKSIPADALTLTFKDAIEATLHLGYQYIWIDSLCIEQDSPGDWSAESQRMGEYYSNSVCNLAASKESDDASGGCFTNRNPLAAQQCLVRDTWVNTSPQLTFYVHDSQYQYNCSVRDSGLSSRGWIVQEKILSPRTLHFGYDQIFWDCLGHRACEAYPAHWIGQRAENKIGLWPDHMFRNKSNVLENRLSNFLHWEKVVEQYSKCSLTLPEKDRLVALSGIAKAFGDPPDYLAGLWRANLDILLLWQPCEGASRFKSFVAPSWSWASMDGGVRFREVGGDSTSEETTDVIIEGHLLPILSTTQSFITLVSAQVQNEGAEAMGRVIGGHIQLKGLLFRVDDVHVTSNALHLLWDDESEGTEAGIRASDGSCRLMPVRLSHRSMLFGLTLQKTGNKTPGEYRGVGLFVAQIPSTKSALKASAFSQERLEYRPRPLEEGEYLEKTDHSKGGIEEYVISIV</sequence>
<feature type="domain" description="Heterokaryon incompatibility" evidence="1">
    <location>
        <begin position="14"/>
        <end position="139"/>
    </location>
</feature>
<dbReference type="PANTHER" id="PTHR33112:SF10">
    <property type="entry name" value="TOL"/>
    <property type="match status" value="1"/>
</dbReference>
<evidence type="ECO:0000259" key="1">
    <source>
        <dbReference type="Pfam" id="PF06985"/>
    </source>
</evidence>
<comment type="caution">
    <text evidence="2">The sequence shown here is derived from an EMBL/GenBank/DDBJ whole genome shotgun (WGS) entry which is preliminary data.</text>
</comment>
<dbReference type="Proteomes" id="UP001148614">
    <property type="component" value="Unassembled WGS sequence"/>
</dbReference>
<dbReference type="PANTHER" id="PTHR33112">
    <property type="entry name" value="DOMAIN PROTEIN, PUTATIVE-RELATED"/>
    <property type="match status" value="1"/>
</dbReference>
<evidence type="ECO:0000313" key="3">
    <source>
        <dbReference type="Proteomes" id="UP001148614"/>
    </source>
</evidence>